<accession>A0ABU0YQ90</accession>
<dbReference type="Proteomes" id="UP001230156">
    <property type="component" value="Unassembled WGS sequence"/>
</dbReference>
<reference evidence="3" key="1">
    <citation type="submission" date="2023-08" db="EMBL/GenBank/DDBJ databases">
        <title>Rhodospirillaceae gen. nov., a novel taxon isolated from the Yangtze River Yuezi River estuary sludge.</title>
        <authorList>
            <person name="Ruan L."/>
        </authorList>
    </citation>
    <scope>NUCLEOTIDE SEQUENCE [LARGE SCALE GENOMIC DNA]</scope>
    <source>
        <strain evidence="3">R-7</strain>
    </source>
</reference>
<dbReference type="SMART" id="SM00858">
    <property type="entry name" value="SAF"/>
    <property type="match status" value="1"/>
</dbReference>
<feature type="domain" description="SAF" evidence="1">
    <location>
        <begin position="45"/>
        <end position="120"/>
    </location>
</feature>
<dbReference type="EMBL" id="JAUYVI010000006">
    <property type="protein sequence ID" value="MDQ7249892.1"/>
    <property type="molecule type" value="Genomic_DNA"/>
</dbReference>
<name>A0ABU0YQ90_9PROT</name>
<proteinExistence type="predicted"/>
<organism evidence="2 3">
    <name type="scientific">Dongia sedimenti</name>
    <dbReference type="NCBI Taxonomy" id="3064282"/>
    <lineage>
        <taxon>Bacteria</taxon>
        <taxon>Pseudomonadati</taxon>
        <taxon>Pseudomonadota</taxon>
        <taxon>Alphaproteobacteria</taxon>
        <taxon>Rhodospirillales</taxon>
        <taxon>Dongiaceae</taxon>
        <taxon>Dongia</taxon>
    </lineage>
</organism>
<protein>
    <submittedName>
        <fullName evidence="2">Flp pilus assembly protein CpaB</fullName>
    </submittedName>
</protein>
<gene>
    <name evidence="2" type="primary">cpaB</name>
    <name evidence="2" type="ORF">Q8A70_19540</name>
</gene>
<comment type="caution">
    <text evidence="2">The sequence shown here is derived from an EMBL/GenBank/DDBJ whole genome shotgun (WGS) entry which is preliminary data.</text>
</comment>
<keyword evidence="3" id="KW-1185">Reference proteome</keyword>
<dbReference type="Pfam" id="PF08666">
    <property type="entry name" value="SAF"/>
    <property type="match status" value="1"/>
</dbReference>
<sequence>MRPIVIVLIVLALGTAGIAAFLVSQFLASQTPAPTATNAAQTGTQNVLVAARDIVPGTVLTPDDLRWEPWPETLIDQRFVVQPAQVENQAAGQDPQQEFLDRIARRSIMAGEPMSREMVIKQGDSGVTAANLAKGMRAITINVTPPQGVAGLILPNDHVDILMSLTVRDIVGIVGWKDVVLRYSAETIMKDLRVVAINQKLSHDPKEGVAEPGNLVTLEVTPEQAERLLVSQQTGTLSLALRSMVPGANDNDKTQSFTMDVRASRALSSLVALDLEEDEANLPQTTAEAVKMAKERAKRRTEVKINRGGSIAIQKFGQ</sequence>
<evidence type="ECO:0000313" key="2">
    <source>
        <dbReference type="EMBL" id="MDQ7249892.1"/>
    </source>
</evidence>
<evidence type="ECO:0000259" key="1">
    <source>
        <dbReference type="SMART" id="SM00858"/>
    </source>
</evidence>
<evidence type="ECO:0000313" key="3">
    <source>
        <dbReference type="Proteomes" id="UP001230156"/>
    </source>
</evidence>
<dbReference type="InterPro" id="IPR031571">
    <property type="entry name" value="RcpC_dom"/>
</dbReference>
<dbReference type="NCBIfam" id="TIGR03177">
    <property type="entry name" value="pilus_cpaB"/>
    <property type="match status" value="1"/>
</dbReference>
<dbReference type="InterPro" id="IPR013974">
    <property type="entry name" value="SAF"/>
</dbReference>
<dbReference type="InterPro" id="IPR017592">
    <property type="entry name" value="Pilus_assmbl_Flp-typ_CpaB"/>
</dbReference>
<dbReference type="Pfam" id="PF16976">
    <property type="entry name" value="RcpC"/>
    <property type="match status" value="1"/>
</dbReference>
<dbReference type="RefSeq" id="WP_379958421.1">
    <property type="nucleotide sequence ID" value="NZ_JAUYVI010000006.1"/>
</dbReference>
<dbReference type="CDD" id="cd11614">
    <property type="entry name" value="SAF_CpaB_FlgA_like"/>
    <property type="match status" value="1"/>
</dbReference>